<evidence type="ECO:0000313" key="10">
    <source>
        <dbReference type="Proteomes" id="UP000017831"/>
    </source>
</evidence>
<dbReference type="Pfam" id="PF12833">
    <property type="entry name" value="HTH_18"/>
    <property type="match status" value="1"/>
</dbReference>
<dbReference type="eggNOG" id="COG3292">
    <property type="taxonomic scope" value="Bacteria"/>
</dbReference>
<organism evidence="9 10">
    <name type="scientific">Phocaeicola massiliensis B84634 = Timone 84634 = DSM 17679 = JCM 13223</name>
    <dbReference type="NCBI Taxonomy" id="1121098"/>
    <lineage>
        <taxon>Bacteria</taxon>
        <taxon>Pseudomonadati</taxon>
        <taxon>Bacteroidota</taxon>
        <taxon>Bacteroidia</taxon>
        <taxon>Bacteroidales</taxon>
        <taxon>Bacteroidaceae</taxon>
        <taxon>Phocaeicola</taxon>
    </lineage>
</organism>
<dbReference type="Pfam" id="PF07494">
    <property type="entry name" value="Reg_prop"/>
    <property type="match status" value="6"/>
</dbReference>
<evidence type="ECO:0000256" key="6">
    <source>
        <dbReference type="SAM" id="Phobius"/>
    </source>
</evidence>
<dbReference type="eggNOG" id="COG0745">
    <property type="taxonomic scope" value="Bacteria"/>
</dbReference>
<dbReference type="AlphaFoldDB" id="U6RP91"/>
<keyword evidence="2" id="KW-0805">Transcription regulation</keyword>
<sequence length="1089" mass="122714">MKKLGLVIVLLCLSMAVSAGGFMFKHLEVKDGLSSNRVNDIFKDSEGFMWFATASGLNRYDGCQMKVYRSHNLDLGPLPDNCVQKVQEDGKKRLWIRTAAGYTIYDSKTESFNRDVHALLWEAGIDGIPALTYIDKNKNMWFYIASKGCYLYIPESQLLYPLLFDAGQLPEGEITDISECSDGVLLVYNTGMIVCLNRDTNKINWDLKEISKELGNNKYETFSFFVDKENDIWIYSPSGLWIYNPAEKKWQKKLRDLINRQSRSAVLSVAQDLQGRIWIGREHDGVNILNKSTGEIKTLMHQPDDERSLQDNTVSALYEDPNGMMWLGTWKKGISYYHESIFKFSLDYVGDVTAVEEDKNGDLWIGTNNDGLIHWKINTGEPQLFVREVSDANSLSSDAVSCLLRTRDGKLWIGTLGGGLDCYDNGRFTHYKNMVKNSKSLTDNNIVALAEDKSGIVWIGTSGGGLQSLNPRTGEFNTYNTTTSDLAFNTVSSLYITRDNSLMIGTSRGLSVMDLSTKKIISLTGTKSGKTRFSNQNINQVYEDSRGLIWIATREGLNIYNPKIDELTILAEKNGLSNLLTVGIVEDDNSNMWITSAKGLTHIIPMLDSKTGMYDFRCNIYDERDGLQSSGFNQRSVKKLSSGEIVIGGVYGINRFFSDKIKYNEVLPNVFFTHFLLFNKEVEVGEVYGDKVILDKALNFVDQVELDYKQNMFCVQFASDNYIIPEKVEYAYKLEGFGDEWITTKTGEAVYTNLFPGTYLLRVKAINSDGFSGNEEASLKIVVTPPFWLSTWACILYVILFVGIMLLMCSKMCGGKRKSGQSEEQSEIGEDESDEESEELEQPGSYKPEEKVTSEEESGAVLLAHDESISSEVVDEVVSKAVEEEEVVEIKTIESVLEEKKEIDTVSTIKTQRARVIQLIEDENSDEYTTYIVPEDELPEVIITAGSKKVDGIIPPAISEMIGTKKAVSHSGNDESVDEKLLGAAMKYVESNISRSDLSVEELSRELGMSRVNLYKRLVAMTGKTPIEFIRVIRLKHAAKLLRETRMNISEVAYQVGFNNPKYFTKYFKEEFGMLPSVYQEKEKQEQGE</sequence>
<dbReference type="PANTHER" id="PTHR43547">
    <property type="entry name" value="TWO-COMPONENT HISTIDINE KINASE"/>
    <property type="match status" value="1"/>
</dbReference>
<dbReference type="FunFam" id="2.60.40.10:FF:000791">
    <property type="entry name" value="Two-component system sensor histidine kinase/response regulator"/>
    <property type="match status" value="1"/>
</dbReference>
<keyword evidence="6" id="KW-0472">Membrane</keyword>
<feature type="chain" id="PRO_5004679648" description="HTH araC/xylS-type domain-containing protein" evidence="7">
    <location>
        <begin position="20"/>
        <end position="1089"/>
    </location>
</feature>
<evidence type="ECO:0000313" key="9">
    <source>
        <dbReference type="EMBL" id="EOA58305.1"/>
    </source>
</evidence>
<dbReference type="RefSeq" id="WP_005936056.1">
    <property type="nucleotide sequence ID" value="NZ_KB890364.1"/>
</dbReference>
<evidence type="ECO:0000256" key="3">
    <source>
        <dbReference type="ARBA" id="ARBA00023125"/>
    </source>
</evidence>
<reference evidence="9 10" key="1">
    <citation type="submission" date="2013-04" db="EMBL/GenBank/DDBJ databases">
        <title>The Genome Sequence of Bacteroides massiliensis DSM 17679.</title>
        <authorList>
            <consortium name="The Broad Institute Genomics Platform"/>
            <person name="Earl A."/>
            <person name="Ward D."/>
            <person name="Feldgarden M."/>
            <person name="Gevers D."/>
            <person name="Martens E."/>
            <person name="Fenner L."/>
            <person name="Roux V."/>
            <person name="Mallet M.N."/>
            <person name="Raoult D."/>
            <person name="Walker B."/>
            <person name="Young S."/>
            <person name="Zeng Q."/>
            <person name="Gargeya S."/>
            <person name="Fitzgerald M."/>
            <person name="Haas B."/>
            <person name="Abouelleil A."/>
            <person name="Allen A.W."/>
            <person name="Alvarado L."/>
            <person name="Arachchi H.M."/>
            <person name="Berlin A.M."/>
            <person name="Chapman S.B."/>
            <person name="Gainer-Dewar J."/>
            <person name="Goldberg J."/>
            <person name="Griggs A."/>
            <person name="Gujja S."/>
            <person name="Hansen M."/>
            <person name="Howarth C."/>
            <person name="Imamovic A."/>
            <person name="Ireland A."/>
            <person name="Larimer J."/>
            <person name="McCowan C."/>
            <person name="Murphy C."/>
            <person name="Pearson M."/>
            <person name="Poon T.W."/>
            <person name="Priest M."/>
            <person name="Roberts A."/>
            <person name="Saif S."/>
            <person name="Shea T."/>
            <person name="Sisk P."/>
            <person name="Sykes S."/>
            <person name="Wortman J."/>
            <person name="Nusbaum C."/>
            <person name="Birren B."/>
        </authorList>
    </citation>
    <scope>NUCLEOTIDE SEQUENCE [LARGE SCALE GENOMIC DNA]</scope>
    <source>
        <strain evidence="10">B84634 / Timone 84634 / DSM 17679 / JCM 13223</strain>
    </source>
</reference>
<evidence type="ECO:0000259" key="8">
    <source>
        <dbReference type="PROSITE" id="PS01124"/>
    </source>
</evidence>
<feature type="signal peptide" evidence="7">
    <location>
        <begin position="1"/>
        <end position="19"/>
    </location>
</feature>
<keyword evidence="4" id="KW-0804">Transcription</keyword>
<dbReference type="PANTHER" id="PTHR43547:SF2">
    <property type="entry name" value="HYBRID SIGNAL TRANSDUCTION HISTIDINE KINASE C"/>
    <property type="match status" value="1"/>
</dbReference>
<dbReference type="STRING" id="1121098.HMPREF1534_00270"/>
<dbReference type="InterPro" id="IPR011123">
    <property type="entry name" value="Y_Y_Y"/>
</dbReference>
<dbReference type="PATRIC" id="fig|1121098.3.peg.271"/>
<dbReference type="SUPFAM" id="SSF63829">
    <property type="entry name" value="Calcium-dependent phosphotriesterase"/>
    <property type="match status" value="2"/>
</dbReference>
<evidence type="ECO:0000256" key="2">
    <source>
        <dbReference type="ARBA" id="ARBA00023015"/>
    </source>
</evidence>
<dbReference type="EMBL" id="AQHY01000004">
    <property type="protein sequence ID" value="EOA58305.1"/>
    <property type="molecule type" value="Genomic_DNA"/>
</dbReference>
<feature type="transmembrane region" description="Helical" evidence="6">
    <location>
        <begin position="787"/>
        <end position="809"/>
    </location>
</feature>
<dbReference type="PRINTS" id="PR00032">
    <property type="entry name" value="HTHARAC"/>
</dbReference>
<dbReference type="InterPro" id="IPR009057">
    <property type="entry name" value="Homeodomain-like_sf"/>
</dbReference>
<dbReference type="GO" id="GO:0000155">
    <property type="term" value="F:phosphorelay sensor kinase activity"/>
    <property type="evidence" value="ECO:0007669"/>
    <property type="project" value="TreeGrafter"/>
</dbReference>
<accession>U6RP91</accession>
<gene>
    <name evidence="9" type="ORF">HMPREF1534_00270</name>
</gene>
<dbReference type="PROSITE" id="PS00041">
    <property type="entry name" value="HTH_ARAC_FAMILY_1"/>
    <property type="match status" value="1"/>
</dbReference>
<dbReference type="HOGENOM" id="CLU_000445_28_1_10"/>
<dbReference type="Pfam" id="PF07495">
    <property type="entry name" value="Y_Y_Y"/>
    <property type="match status" value="1"/>
</dbReference>
<feature type="compositionally biased region" description="Acidic residues" evidence="5">
    <location>
        <begin position="824"/>
        <end position="841"/>
    </location>
</feature>
<dbReference type="InterPro" id="IPR011110">
    <property type="entry name" value="Reg_prop"/>
</dbReference>
<dbReference type="SUPFAM" id="SSF46689">
    <property type="entry name" value="Homeodomain-like"/>
    <property type="match status" value="1"/>
</dbReference>
<evidence type="ECO:0000256" key="7">
    <source>
        <dbReference type="SAM" id="SignalP"/>
    </source>
</evidence>
<dbReference type="Proteomes" id="UP000017831">
    <property type="component" value="Unassembled WGS sequence"/>
</dbReference>
<keyword evidence="1" id="KW-0597">Phosphoprotein</keyword>
<keyword evidence="6" id="KW-1133">Transmembrane helix</keyword>
<dbReference type="GO" id="GO:0003700">
    <property type="term" value="F:DNA-binding transcription factor activity"/>
    <property type="evidence" value="ECO:0007669"/>
    <property type="project" value="InterPro"/>
</dbReference>
<feature type="region of interest" description="Disordered" evidence="5">
    <location>
        <begin position="816"/>
        <end position="858"/>
    </location>
</feature>
<evidence type="ECO:0000256" key="5">
    <source>
        <dbReference type="SAM" id="MobiDB-lite"/>
    </source>
</evidence>
<dbReference type="GeneID" id="60063650"/>
<proteinExistence type="predicted"/>
<keyword evidence="6" id="KW-0812">Transmembrane</keyword>
<keyword evidence="10" id="KW-1185">Reference proteome</keyword>
<dbReference type="InterPro" id="IPR015943">
    <property type="entry name" value="WD40/YVTN_repeat-like_dom_sf"/>
</dbReference>
<dbReference type="OrthoDB" id="9797097at2"/>
<dbReference type="Gene3D" id="1.10.10.60">
    <property type="entry name" value="Homeodomain-like"/>
    <property type="match status" value="1"/>
</dbReference>
<dbReference type="GO" id="GO:0043565">
    <property type="term" value="F:sequence-specific DNA binding"/>
    <property type="evidence" value="ECO:0007669"/>
    <property type="project" value="InterPro"/>
</dbReference>
<dbReference type="Gene3D" id="2.60.40.10">
    <property type="entry name" value="Immunoglobulins"/>
    <property type="match status" value="1"/>
</dbReference>
<name>U6RP91_9BACT</name>
<dbReference type="PROSITE" id="PS01124">
    <property type="entry name" value="HTH_ARAC_FAMILY_2"/>
    <property type="match status" value="1"/>
</dbReference>
<evidence type="ECO:0000256" key="1">
    <source>
        <dbReference type="ARBA" id="ARBA00022553"/>
    </source>
</evidence>
<comment type="caution">
    <text evidence="9">The sequence shown here is derived from an EMBL/GenBank/DDBJ whole genome shotgun (WGS) entry which is preliminary data.</text>
</comment>
<protein>
    <recommendedName>
        <fullName evidence="8">HTH araC/xylS-type domain-containing protein</fullName>
    </recommendedName>
</protein>
<evidence type="ECO:0000256" key="4">
    <source>
        <dbReference type="ARBA" id="ARBA00023163"/>
    </source>
</evidence>
<dbReference type="InterPro" id="IPR018060">
    <property type="entry name" value="HTH_AraC"/>
</dbReference>
<dbReference type="InterPro" id="IPR020449">
    <property type="entry name" value="Tscrpt_reg_AraC-type_HTH"/>
</dbReference>
<keyword evidence="7" id="KW-0732">Signal</keyword>
<dbReference type="Gene3D" id="2.130.10.10">
    <property type="entry name" value="YVTN repeat-like/Quinoprotein amine dehydrogenase"/>
    <property type="match status" value="3"/>
</dbReference>
<feature type="domain" description="HTH araC/xylS-type" evidence="8">
    <location>
        <begin position="983"/>
        <end position="1082"/>
    </location>
</feature>
<dbReference type="InterPro" id="IPR018062">
    <property type="entry name" value="HTH_AraC-typ_CS"/>
</dbReference>
<dbReference type="SMART" id="SM00342">
    <property type="entry name" value="HTH_ARAC"/>
    <property type="match status" value="1"/>
</dbReference>
<keyword evidence="3" id="KW-0238">DNA-binding</keyword>
<dbReference type="InterPro" id="IPR013783">
    <property type="entry name" value="Ig-like_fold"/>
</dbReference>